<dbReference type="InterPro" id="IPR042099">
    <property type="entry name" value="ANL_N_sf"/>
</dbReference>
<dbReference type="InterPro" id="IPR053158">
    <property type="entry name" value="CapK_Type1_Caps_Biosynth"/>
</dbReference>
<name>A0A3B0SFI4_9ZZZZ</name>
<dbReference type="PANTHER" id="PTHR36932">
    <property type="entry name" value="CAPSULAR POLYSACCHARIDE BIOSYNTHESIS PROTEIN"/>
    <property type="match status" value="1"/>
</dbReference>
<dbReference type="AlphaFoldDB" id="A0A3B0SFI4"/>
<organism evidence="1">
    <name type="scientific">hydrothermal vent metagenome</name>
    <dbReference type="NCBI Taxonomy" id="652676"/>
    <lineage>
        <taxon>unclassified sequences</taxon>
        <taxon>metagenomes</taxon>
        <taxon>ecological metagenomes</taxon>
    </lineage>
</organism>
<accession>A0A3B0SFI4</accession>
<gene>
    <name evidence="1" type="ORF">MNBD_ALPHA08-177</name>
</gene>
<evidence type="ECO:0008006" key="2">
    <source>
        <dbReference type="Google" id="ProtNLM"/>
    </source>
</evidence>
<reference evidence="1" key="1">
    <citation type="submission" date="2018-06" db="EMBL/GenBank/DDBJ databases">
        <authorList>
            <person name="Zhirakovskaya E."/>
        </authorList>
    </citation>
    <scope>NUCLEOTIDE SEQUENCE</scope>
</reference>
<protein>
    <recommendedName>
        <fullName evidence="2">Coenzyme F390 synthetase</fullName>
    </recommendedName>
</protein>
<dbReference type="SUPFAM" id="SSF56801">
    <property type="entry name" value="Acetyl-CoA synthetase-like"/>
    <property type="match status" value="1"/>
</dbReference>
<dbReference type="EMBL" id="UOEC01000206">
    <property type="protein sequence ID" value="VAW03100.1"/>
    <property type="molecule type" value="Genomic_DNA"/>
</dbReference>
<dbReference type="Gene3D" id="3.40.50.12780">
    <property type="entry name" value="N-terminal domain of ligase-like"/>
    <property type="match status" value="1"/>
</dbReference>
<evidence type="ECO:0000313" key="1">
    <source>
        <dbReference type="EMBL" id="VAW03100.1"/>
    </source>
</evidence>
<sequence>MVDVPEHGDDWLREMVLQLERTEQASLTQHEAFQQNALLALVAHAIETVPAYKNRLKPLVRFDGSLDLAGWQDIPILERTEAVALGQELVSTNIPNEHLPIRDGATSGSTGQPLEIKLTQFHQTMWACITARYHRWHGFDYSKRLATIRSFSAGKAVWPEGSRQNSWGLQVLNSQTPGKYFLLNINTPVDQQIAWLRDVKPDYIQSFASNLRAIALGLKSDGGEPLNLAGVLSYAEMLSNDARIVIADGLGWGPKDCYSTLECGYLALQSPVSNNYLVQSEVSLVEILNEESLPCEQGETGRVVVTPLHNYAQPLIRYAIGDYAVVGKSDRSGLPFPVLSKIYGRSRNLFRFAGGRLVQPDFKTDTFQKYLNPKQWQVAQTGPTTLEVRIIPGGDPSLMDTESMSQYIRQLLGDDLAINYKLVSELTNPRTGKHEDYVCELV</sequence>
<proteinExistence type="predicted"/>
<dbReference type="PANTHER" id="PTHR36932:SF1">
    <property type="entry name" value="CAPSULAR POLYSACCHARIDE BIOSYNTHESIS PROTEIN"/>
    <property type="match status" value="1"/>
</dbReference>